<dbReference type="Pfam" id="PF08240">
    <property type="entry name" value="ADH_N"/>
    <property type="match status" value="1"/>
</dbReference>
<keyword evidence="3 6" id="KW-0479">Metal-binding</keyword>
<keyword evidence="4 6" id="KW-0862">Zinc</keyword>
<evidence type="ECO:0000256" key="2">
    <source>
        <dbReference type="ARBA" id="ARBA00008072"/>
    </source>
</evidence>
<dbReference type="InterPro" id="IPR013154">
    <property type="entry name" value="ADH-like_N"/>
</dbReference>
<evidence type="ECO:0000259" key="7">
    <source>
        <dbReference type="SMART" id="SM00829"/>
    </source>
</evidence>
<evidence type="ECO:0000256" key="1">
    <source>
        <dbReference type="ARBA" id="ARBA00001947"/>
    </source>
</evidence>
<evidence type="ECO:0000313" key="8">
    <source>
        <dbReference type="EMBL" id="SED21377.1"/>
    </source>
</evidence>
<dbReference type="InterPro" id="IPR011032">
    <property type="entry name" value="GroES-like_sf"/>
</dbReference>
<reference evidence="8 9" key="1">
    <citation type="submission" date="2016-10" db="EMBL/GenBank/DDBJ databases">
        <authorList>
            <person name="Varghese N."/>
            <person name="Submissions S."/>
        </authorList>
    </citation>
    <scope>NUCLEOTIDE SEQUENCE [LARGE SCALE GENOMIC DNA]</scope>
    <source>
        <strain evidence="8 9">BS2773</strain>
    </source>
</reference>
<dbReference type="SUPFAM" id="SSF51735">
    <property type="entry name" value="NAD(P)-binding Rossmann-fold domains"/>
    <property type="match status" value="1"/>
</dbReference>
<dbReference type="InterPro" id="IPR013149">
    <property type="entry name" value="ADH-like_C"/>
</dbReference>
<gene>
    <name evidence="8" type="ORF">SAMN04515675_0285</name>
</gene>
<protein>
    <submittedName>
        <fullName evidence="8">Threonine dehydrogenase</fullName>
    </submittedName>
</protein>
<dbReference type="Gene3D" id="3.90.180.10">
    <property type="entry name" value="Medium-chain alcohol dehydrogenases, catalytic domain"/>
    <property type="match status" value="1"/>
</dbReference>
<evidence type="ECO:0000256" key="5">
    <source>
        <dbReference type="ARBA" id="ARBA00023002"/>
    </source>
</evidence>
<sequence length="358" mass="37722">MMATMKAAIFVEKNRIVLEDKPIPEVGPLDALIRITTTTICGTDVHILRGEYPVAKGLTIGHEPVGIIERLGSQVRGFVEGQRVIAGAITPSGQSYACLCGCGSQDGPDTRHGFRATGGWKFGNIIDGCQAEYVLVPDALANLCPIPDSLSDEQVLMCPDIMSTGFSGAERGEINIGDTVAVFALGPIGLCAVAGARLKGATTIIGVDAVAQRMSVARQLGATHVVNFKDANVVEQIMALTDGRGVDVSIEALGTQGTFESALRVLRPGGRLSSLGVYSSDLRIPLDAFAAGLGDYSIVTTLCPGGKERMRRLMAVVQSAAVDLSPLVTHHFKLDDIEAAYDLFANQRDGVMKVAITP</sequence>
<comment type="caution">
    <text evidence="8">The sequence shown here is derived from an EMBL/GenBank/DDBJ whole genome shotgun (WGS) entry which is preliminary data.</text>
</comment>
<dbReference type="CDD" id="cd08285">
    <property type="entry name" value="NADP_ADH"/>
    <property type="match status" value="1"/>
</dbReference>
<dbReference type="SUPFAM" id="SSF50129">
    <property type="entry name" value="GroES-like"/>
    <property type="match status" value="1"/>
</dbReference>
<evidence type="ECO:0000313" key="9">
    <source>
        <dbReference type="Proteomes" id="UP000182179"/>
    </source>
</evidence>
<dbReference type="InterPro" id="IPR036291">
    <property type="entry name" value="NAD(P)-bd_dom_sf"/>
</dbReference>
<dbReference type="Gene3D" id="3.40.50.720">
    <property type="entry name" value="NAD(P)-binding Rossmann-like Domain"/>
    <property type="match status" value="1"/>
</dbReference>
<dbReference type="SMART" id="SM00829">
    <property type="entry name" value="PKS_ER"/>
    <property type="match status" value="1"/>
</dbReference>
<accession>A0A1H4YUR6</accession>
<dbReference type="Proteomes" id="UP000182179">
    <property type="component" value="Unassembled WGS sequence"/>
</dbReference>
<dbReference type="PROSITE" id="PS00059">
    <property type="entry name" value="ADH_ZINC"/>
    <property type="match status" value="1"/>
</dbReference>
<keyword evidence="5" id="KW-0560">Oxidoreductase</keyword>
<evidence type="ECO:0000256" key="4">
    <source>
        <dbReference type="ARBA" id="ARBA00022833"/>
    </source>
</evidence>
<dbReference type="PANTHER" id="PTHR42813">
    <property type="entry name" value="ZINC-TYPE ALCOHOL DEHYDROGENASE-LIKE"/>
    <property type="match status" value="1"/>
</dbReference>
<evidence type="ECO:0000256" key="3">
    <source>
        <dbReference type="ARBA" id="ARBA00022723"/>
    </source>
</evidence>
<organism evidence="8 9">
    <name type="scientific">Pseudomonas costantinii</name>
    <dbReference type="NCBI Taxonomy" id="168469"/>
    <lineage>
        <taxon>Bacteria</taxon>
        <taxon>Pseudomonadati</taxon>
        <taxon>Pseudomonadota</taxon>
        <taxon>Gammaproteobacteria</taxon>
        <taxon>Pseudomonadales</taxon>
        <taxon>Pseudomonadaceae</taxon>
        <taxon>Pseudomonas</taxon>
    </lineage>
</organism>
<comment type="similarity">
    <text evidence="2 6">Belongs to the zinc-containing alcohol dehydrogenase family.</text>
</comment>
<evidence type="ECO:0000256" key="6">
    <source>
        <dbReference type="RuleBase" id="RU361277"/>
    </source>
</evidence>
<dbReference type="EMBL" id="FNTS01000002">
    <property type="protein sequence ID" value="SED21377.1"/>
    <property type="molecule type" value="Genomic_DNA"/>
</dbReference>
<keyword evidence="9" id="KW-1185">Reference proteome</keyword>
<feature type="domain" description="Enoyl reductase (ER)" evidence="7">
    <location>
        <begin position="13"/>
        <end position="356"/>
    </location>
</feature>
<comment type="cofactor">
    <cofactor evidence="1 6">
        <name>Zn(2+)</name>
        <dbReference type="ChEBI" id="CHEBI:29105"/>
    </cofactor>
</comment>
<name>A0A1H4YUR6_9PSED</name>
<dbReference type="InterPro" id="IPR020843">
    <property type="entry name" value="ER"/>
</dbReference>
<dbReference type="Pfam" id="PF00107">
    <property type="entry name" value="ADH_zinc_N"/>
    <property type="match status" value="1"/>
</dbReference>
<proteinExistence type="inferred from homology"/>
<dbReference type="InterPro" id="IPR002328">
    <property type="entry name" value="ADH_Zn_CS"/>
</dbReference>
<dbReference type="PANTHER" id="PTHR42813:SF4">
    <property type="entry name" value="NADP-DEPENDENT ISOPROPANOL DEHYDROGENASE"/>
    <property type="match status" value="1"/>
</dbReference>